<name>A0AAV1JB54_9NEOP</name>
<dbReference type="Pfam" id="PF16009">
    <property type="entry name" value="DUF4779"/>
    <property type="match status" value="1"/>
</dbReference>
<accession>A0AAV1JB54</accession>
<evidence type="ECO:0000313" key="2">
    <source>
        <dbReference type="EMBL" id="CAK1545439.1"/>
    </source>
</evidence>
<feature type="compositionally biased region" description="Low complexity" evidence="1">
    <location>
        <begin position="410"/>
        <end position="420"/>
    </location>
</feature>
<protein>
    <submittedName>
        <fullName evidence="2">Uncharacterized protein</fullName>
    </submittedName>
</protein>
<keyword evidence="3" id="KW-1185">Reference proteome</keyword>
<organism evidence="2 3">
    <name type="scientific">Leptosia nina</name>
    <dbReference type="NCBI Taxonomy" id="320188"/>
    <lineage>
        <taxon>Eukaryota</taxon>
        <taxon>Metazoa</taxon>
        <taxon>Ecdysozoa</taxon>
        <taxon>Arthropoda</taxon>
        <taxon>Hexapoda</taxon>
        <taxon>Insecta</taxon>
        <taxon>Pterygota</taxon>
        <taxon>Neoptera</taxon>
        <taxon>Endopterygota</taxon>
        <taxon>Lepidoptera</taxon>
        <taxon>Glossata</taxon>
        <taxon>Ditrysia</taxon>
        <taxon>Papilionoidea</taxon>
        <taxon>Pieridae</taxon>
        <taxon>Pierinae</taxon>
        <taxon>Leptosia</taxon>
    </lineage>
</organism>
<evidence type="ECO:0000313" key="3">
    <source>
        <dbReference type="Proteomes" id="UP001497472"/>
    </source>
</evidence>
<reference evidence="2 3" key="1">
    <citation type="submission" date="2023-11" db="EMBL/GenBank/DDBJ databases">
        <authorList>
            <person name="Okamura Y."/>
        </authorList>
    </citation>
    <scope>NUCLEOTIDE SEQUENCE [LARGE SCALE GENOMIC DNA]</scope>
</reference>
<feature type="region of interest" description="Disordered" evidence="1">
    <location>
        <begin position="410"/>
        <end position="438"/>
    </location>
</feature>
<sequence length="464" mass="54449">MRRAIIFLYLCTANSELSYHQMFVTRRTRSNALPIQTSFYYKRTNGPHAISVFNTNRDDNSAKINQDPNGLNRPPTQAKCNSSQEIDSLIDKDRISLLDSKVYQHGERKRYNRNSEYHLDDDDLRTDTNMYDGWPYSYRSPYEYNINYDTERAKAKDKRYIDEMIERVIPVHENHDDDIHRNYDSTVSEKYRGKEEDNPMYGNQPFFSYMLEDYFDRTNEEDPVTFKGLNWNKDFDHSMPYKDIYDSNRRIRRIEAYDKDTPTRYKEYKDNHGYNTNENGALAERSYANVKNEGDKTVRESSKENDKAGYKYDGLNRRGFKDFIDSFVNKFGSEDHHRNNNLQTNITRDKGEKKKGFRRVYHKDEYQEDNEFYDNTNNKSTLTESAGSKFNVGGSEAVLGSSASSAIGEEANSLSKSSNNENKKLSDSNNIVQNNSGYDGQLHRYKQIAQMAAKQNNADYYDRY</sequence>
<dbReference type="EMBL" id="CAVLEF010000007">
    <property type="protein sequence ID" value="CAK1545439.1"/>
    <property type="molecule type" value="Genomic_DNA"/>
</dbReference>
<dbReference type="Proteomes" id="UP001497472">
    <property type="component" value="Unassembled WGS sequence"/>
</dbReference>
<feature type="compositionally biased region" description="Polar residues" evidence="1">
    <location>
        <begin position="62"/>
        <end position="80"/>
    </location>
</feature>
<gene>
    <name evidence="2" type="ORF">LNINA_LOCUS5093</name>
</gene>
<feature type="region of interest" description="Disordered" evidence="1">
    <location>
        <begin position="57"/>
        <end position="80"/>
    </location>
</feature>
<dbReference type="AlphaFoldDB" id="A0AAV1JB54"/>
<evidence type="ECO:0000256" key="1">
    <source>
        <dbReference type="SAM" id="MobiDB-lite"/>
    </source>
</evidence>
<proteinExistence type="predicted"/>
<comment type="caution">
    <text evidence="2">The sequence shown here is derived from an EMBL/GenBank/DDBJ whole genome shotgun (WGS) entry which is preliminary data.</text>
</comment>
<dbReference type="InterPro" id="IPR031959">
    <property type="entry name" value="DUF4779"/>
</dbReference>